<sequence>MTGAGIPRLPVPPDSCAECARHVSARFQAQVDRDRARITALNVLIMRHHPELRARR</sequence>
<dbReference type="AlphaFoldDB" id="A0AB39YB26"/>
<dbReference type="EMBL" id="CP165727">
    <property type="protein sequence ID" value="XDV66297.1"/>
    <property type="molecule type" value="Genomic_DNA"/>
</dbReference>
<name>A0AB39YB26_9ACTN</name>
<gene>
    <name evidence="1" type="ORF">AB5J51_26930</name>
</gene>
<proteinExistence type="predicted"/>
<accession>A0AB39YB26</accession>
<protein>
    <submittedName>
        <fullName evidence="1">Uncharacterized protein</fullName>
    </submittedName>
</protein>
<evidence type="ECO:0000313" key="1">
    <source>
        <dbReference type="EMBL" id="XDV66297.1"/>
    </source>
</evidence>
<reference evidence="1" key="1">
    <citation type="submission" date="2024-08" db="EMBL/GenBank/DDBJ databases">
        <authorList>
            <person name="Yu S.T."/>
        </authorList>
    </citation>
    <scope>NUCLEOTIDE SEQUENCE</scope>
    <source>
        <strain evidence="1">R33</strain>
    </source>
</reference>
<dbReference type="RefSeq" id="WP_369778822.1">
    <property type="nucleotide sequence ID" value="NZ_CP165727.1"/>
</dbReference>
<organism evidence="1">
    <name type="scientific">Streptomyces sp. R33</name>
    <dbReference type="NCBI Taxonomy" id="3238629"/>
    <lineage>
        <taxon>Bacteria</taxon>
        <taxon>Bacillati</taxon>
        <taxon>Actinomycetota</taxon>
        <taxon>Actinomycetes</taxon>
        <taxon>Kitasatosporales</taxon>
        <taxon>Streptomycetaceae</taxon>
        <taxon>Streptomyces</taxon>
    </lineage>
</organism>